<dbReference type="GO" id="GO:0000287">
    <property type="term" value="F:magnesium ion binding"/>
    <property type="evidence" value="ECO:0007669"/>
    <property type="project" value="UniProtKB-UniRule"/>
</dbReference>
<evidence type="ECO:0000256" key="12">
    <source>
        <dbReference type="ARBA" id="ARBA00023125"/>
    </source>
</evidence>
<evidence type="ECO:0000256" key="6">
    <source>
        <dbReference type="ARBA" id="ARBA00022695"/>
    </source>
</evidence>
<evidence type="ECO:0000256" key="5">
    <source>
        <dbReference type="ARBA" id="ARBA00022679"/>
    </source>
</evidence>
<comment type="similarity">
    <text evidence="2 15">Belongs to the DNA polymerase type-Y family.</text>
</comment>
<dbReference type="InterPro" id="IPR036775">
    <property type="entry name" value="DNA_pol_Y-fam_lit_finger_sf"/>
</dbReference>
<dbReference type="Gene3D" id="3.30.70.270">
    <property type="match status" value="1"/>
</dbReference>
<dbReference type="EC" id="2.7.7.7" evidence="15"/>
<dbReference type="InterPro" id="IPR050116">
    <property type="entry name" value="DNA_polymerase-Y"/>
</dbReference>
<dbReference type="InterPro" id="IPR043502">
    <property type="entry name" value="DNA/RNA_pol_sf"/>
</dbReference>
<dbReference type="InterPro" id="IPR001126">
    <property type="entry name" value="UmuC"/>
</dbReference>
<dbReference type="NCBIfam" id="NF002677">
    <property type="entry name" value="PRK02406.1"/>
    <property type="match status" value="1"/>
</dbReference>
<keyword evidence="4 15" id="KW-0963">Cytoplasm</keyword>
<proteinExistence type="inferred from homology"/>
<keyword evidence="6 15" id="KW-0548">Nucleotidyltransferase</keyword>
<comment type="function">
    <text evidence="15">Poorly processive, error-prone DNA polymerase involved in untargeted mutagenesis. Copies undamaged DNA at stalled replication forks, which arise in vivo from mismatched or misaligned primer ends. These misaligned primers can be extended by PolIV. Exhibits no 3'-5' exonuclease (proofreading) activity. May be involved in translesional synthesis, in conjunction with the beta clamp from PolIII.</text>
</comment>
<dbReference type="InterPro" id="IPR043128">
    <property type="entry name" value="Rev_trsase/Diguanyl_cyclase"/>
</dbReference>
<dbReference type="GO" id="GO:0003887">
    <property type="term" value="F:DNA-directed DNA polymerase activity"/>
    <property type="evidence" value="ECO:0007669"/>
    <property type="project" value="UniProtKB-UniRule"/>
</dbReference>
<feature type="domain" description="UmuC" evidence="16">
    <location>
        <begin position="7"/>
        <end position="186"/>
    </location>
</feature>
<dbReference type="GO" id="GO:0042276">
    <property type="term" value="P:error-prone translesion synthesis"/>
    <property type="evidence" value="ECO:0007669"/>
    <property type="project" value="TreeGrafter"/>
</dbReference>
<evidence type="ECO:0000256" key="11">
    <source>
        <dbReference type="ARBA" id="ARBA00022932"/>
    </source>
</evidence>
<evidence type="ECO:0000256" key="8">
    <source>
        <dbReference type="ARBA" id="ARBA00022723"/>
    </source>
</evidence>
<sequence length="391" mass="44553">METDRHIAHMDLDTFFVSVERLERSDLVGKPIIVGSLSDRGVVAACSYESRRFGVHSAMPMKMALRLCPEAVVIRGDMDRYSYFSRMVTDIITEEAPVIEKASIDEHYLDITGMDRFFGCNQWMHELRQRIIKETGLPISFGLSVNKTVAKIATGEAKPNGEKEVPFSLVKPFLAPLSIARIPGVGDKTFRLLRSMGVVTIDTLSNIPPDMMERVLGKSGIVIWRKANGIDNNPVEPYSEAKSISSETTFEQDTTDMEMLRSTLVHMTEKLCYELRRDERLASVITVKLRYSDFNTYTMQKQIPYTSLDHKVRPVIEALFEKLYQRRLLVRLIGVKVSGLIQGTQQLDLFEDTSEMVRLYQSLDYVRHRFSVKSIQLASGIKKPEKPYPLI</sequence>
<dbReference type="Pfam" id="PF11799">
    <property type="entry name" value="IMS_C"/>
    <property type="match status" value="1"/>
</dbReference>
<dbReference type="Gene3D" id="3.40.1170.60">
    <property type="match status" value="1"/>
</dbReference>
<dbReference type="GO" id="GO:0009432">
    <property type="term" value="P:SOS response"/>
    <property type="evidence" value="ECO:0007669"/>
    <property type="project" value="TreeGrafter"/>
</dbReference>
<evidence type="ECO:0000256" key="9">
    <source>
        <dbReference type="ARBA" id="ARBA00022763"/>
    </source>
</evidence>
<evidence type="ECO:0000256" key="4">
    <source>
        <dbReference type="ARBA" id="ARBA00022490"/>
    </source>
</evidence>
<comment type="subunit">
    <text evidence="15">Monomer.</text>
</comment>
<dbReference type="OrthoDB" id="9808813at2"/>
<dbReference type="GO" id="GO:0006281">
    <property type="term" value="P:DNA repair"/>
    <property type="evidence" value="ECO:0007669"/>
    <property type="project" value="UniProtKB-UniRule"/>
</dbReference>
<dbReference type="SUPFAM" id="SSF56672">
    <property type="entry name" value="DNA/RNA polymerases"/>
    <property type="match status" value="1"/>
</dbReference>
<dbReference type="SUPFAM" id="SSF100879">
    <property type="entry name" value="Lesion bypass DNA polymerase (Y-family), little finger domain"/>
    <property type="match status" value="1"/>
</dbReference>
<keyword evidence="8 15" id="KW-0479">Metal-binding</keyword>
<evidence type="ECO:0000256" key="3">
    <source>
        <dbReference type="ARBA" id="ARBA00022457"/>
    </source>
</evidence>
<evidence type="ECO:0000313" key="18">
    <source>
        <dbReference type="Proteomes" id="UP000199452"/>
    </source>
</evidence>
<keyword evidence="13 15" id="KW-0234">DNA repair</keyword>
<dbReference type="GO" id="GO:0006261">
    <property type="term" value="P:DNA-templated DNA replication"/>
    <property type="evidence" value="ECO:0007669"/>
    <property type="project" value="UniProtKB-UniRule"/>
</dbReference>
<feature type="binding site" evidence="15">
    <location>
        <position position="11"/>
    </location>
    <ligand>
        <name>Mg(2+)</name>
        <dbReference type="ChEBI" id="CHEBI:18420"/>
    </ligand>
</feature>
<dbReference type="HAMAP" id="MF_01113">
    <property type="entry name" value="DNApol_IV"/>
    <property type="match status" value="1"/>
</dbReference>
<keyword evidence="18" id="KW-1185">Reference proteome</keyword>
<dbReference type="EMBL" id="FMYP01000062">
    <property type="protein sequence ID" value="SDC92694.1"/>
    <property type="molecule type" value="Genomic_DNA"/>
</dbReference>
<comment type="subcellular location">
    <subcellularLocation>
        <location evidence="1 15">Cytoplasm</location>
    </subcellularLocation>
</comment>
<evidence type="ECO:0000256" key="2">
    <source>
        <dbReference type="ARBA" id="ARBA00010945"/>
    </source>
</evidence>
<dbReference type="PANTHER" id="PTHR11076:SF33">
    <property type="entry name" value="DNA POLYMERASE KAPPA"/>
    <property type="match status" value="1"/>
</dbReference>
<dbReference type="STRING" id="1640674.SAMN05216323_106215"/>
<evidence type="ECO:0000256" key="15">
    <source>
        <dbReference type="HAMAP-Rule" id="MF_01113"/>
    </source>
</evidence>
<dbReference type="InterPro" id="IPR017961">
    <property type="entry name" value="DNA_pol_Y-fam_little_finger"/>
</dbReference>
<dbReference type="Gene3D" id="3.30.1490.100">
    <property type="entry name" value="DNA polymerase, Y-family, little finger domain"/>
    <property type="match status" value="1"/>
</dbReference>
<dbReference type="AlphaFoldDB" id="A0A1G6QKY8"/>
<keyword evidence="11 15" id="KW-0239">DNA-directed DNA polymerase</keyword>
<dbReference type="FunFam" id="3.40.1170.60:FF:000001">
    <property type="entry name" value="DNA polymerase IV"/>
    <property type="match status" value="1"/>
</dbReference>
<dbReference type="PROSITE" id="PS50173">
    <property type="entry name" value="UMUC"/>
    <property type="match status" value="1"/>
</dbReference>
<keyword evidence="5 15" id="KW-0808">Transferase</keyword>
<feature type="site" description="Substrate discrimination" evidence="15">
    <location>
        <position position="16"/>
    </location>
</feature>
<evidence type="ECO:0000256" key="7">
    <source>
        <dbReference type="ARBA" id="ARBA00022705"/>
    </source>
</evidence>
<evidence type="ECO:0000256" key="1">
    <source>
        <dbReference type="ARBA" id="ARBA00004496"/>
    </source>
</evidence>
<evidence type="ECO:0000259" key="16">
    <source>
        <dbReference type="PROSITE" id="PS50173"/>
    </source>
</evidence>
<dbReference type="Proteomes" id="UP000199452">
    <property type="component" value="Unassembled WGS sequence"/>
</dbReference>
<dbReference type="GO" id="GO:0003684">
    <property type="term" value="F:damaged DNA binding"/>
    <property type="evidence" value="ECO:0007669"/>
    <property type="project" value="InterPro"/>
</dbReference>
<dbReference type="PANTHER" id="PTHR11076">
    <property type="entry name" value="DNA REPAIR POLYMERASE UMUC / TRANSFERASE FAMILY MEMBER"/>
    <property type="match status" value="1"/>
</dbReference>
<evidence type="ECO:0000256" key="13">
    <source>
        <dbReference type="ARBA" id="ARBA00023204"/>
    </source>
</evidence>
<comment type="cofactor">
    <cofactor evidence="15">
        <name>Mg(2+)</name>
        <dbReference type="ChEBI" id="CHEBI:18420"/>
    </cofactor>
    <text evidence="15">Binds 2 magnesium ions per subunit.</text>
</comment>
<keyword evidence="9 15" id="KW-0227">DNA damage</keyword>
<organism evidence="17 18">
    <name type="scientific">Williamwhitmania taraxaci</name>
    <dbReference type="NCBI Taxonomy" id="1640674"/>
    <lineage>
        <taxon>Bacteria</taxon>
        <taxon>Pseudomonadati</taxon>
        <taxon>Bacteroidota</taxon>
        <taxon>Bacteroidia</taxon>
        <taxon>Bacteroidales</taxon>
        <taxon>Williamwhitmaniaceae</taxon>
        <taxon>Williamwhitmania</taxon>
    </lineage>
</organism>
<evidence type="ECO:0000256" key="10">
    <source>
        <dbReference type="ARBA" id="ARBA00022842"/>
    </source>
</evidence>
<feature type="active site" evidence="15">
    <location>
        <position position="106"/>
    </location>
</feature>
<dbReference type="Gene3D" id="1.10.150.20">
    <property type="entry name" value="5' to 3' exonuclease, C-terminal subdomain"/>
    <property type="match status" value="1"/>
</dbReference>
<dbReference type="InterPro" id="IPR022880">
    <property type="entry name" value="DNApol_IV"/>
</dbReference>
<keyword evidence="12 15" id="KW-0238">DNA-binding</keyword>
<dbReference type="GO" id="GO:0005829">
    <property type="term" value="C:cytosol"/>
    <property type="evidence" value="ECO:0007669"/>
    <property type="project" value="TreeGrafter"/>
</dbReference>
<protein>
    <recommendedName>
        <fullName evidence="15">DNA polymerase IV</fullName>
        <shortName evidence="15">Pol IV</shortName>
        <ecNumber evidence="15">2.7.7.7</ecNumber>
    </recommendedName>
</protein>
<dbReference type="RefSeq" id="WP_092440039.1">
    <property type="nucleotide sequence ID" value="NZ_FMYP01000062.1"/>
</dbReference>
<evidence type="ECO:0000256" key="14">
    <source>
        <dbReference type="ARBA" id="ARBA00049244"/>
    </source>
</evidence>
<keyword evidence="10 15" id="KW-0460">Magnesium</keyword>
<keyword evidence="7 15" id="KW-0235">DNA replication</keyword>
<accession>A0A1G6QKY8</accession>
<comment type="catalytic activity">
    <reaction evidence="14 15">
        <text>DNA(n) + a 2'-deoxyribonucleoside 5'-triphosphate = DNA(n+1) + diphosphate</text>
        <dbReference type="Rhea" id="RHEA:22508"/>
        <dbReference type="Rhea" id="RHEA-COMP:17339"/>
        <dbReference type="Rhea" id="RHEA-COMP:17340"/>
        <dbReference type="ChEBI" id="CHEBI:33019"/>
        <dbReference type="ChEBI" id="CHEBI:61560"/>
        <dbReference type="ChEBI" id="CHEBI:173112"/>
        <dbReference type="EC" id="2.7.7.7"/>
    </reaction>
</comment>
<gene>
    <name evidence="15" type="primary">dinB</name>
    <name evidence="17" type="ORF">SAMN05216323_106215</name>
</gene>
<reference evidence="17 18" key="1">
    <citation type="submission" date="2016-09" db="EMBL/GenBank/DDBJ databases">
        <authorList>
            <person name="Capua I."/>
            <person name="De Benedictis P."/>
            <person name="Joannis T."/>
            <person name="Lombin L.H."/>
            <person name="Cattoli G."/>
        </authorList>
    </citation>
    <scope>NUCLEOTIDE SEQUENCE [LARGE SCALE GENOMIC DNA]</scope>
    <source>
        <strain evidence="17 18">A7P-90m</strain>
    </source>
</reference>
<evidence type="ECO:0000313" key="17">
    <source>
        <dbReference type="EMBL" id="SDC92694.1"/>
    </source>
</evidence>
<dbReference type="Pfam" id="PF00817">
    <property type="entry name" value="IMS"/>
    <property type="match status" value="1"/>
</dbReference>
<feature type="binding site" evidence="15">
    <location>
        <position position="105"/>
    </location>
    <ligand>
        <name>Mg(2+)</name>
        <dbReference type="ChEBI" id="CHEBI:18420"/>
    </ligand>
</feature>
<dbReference type="CDD" id="cd03586">
    <property type="entry name" value="PolY_Pol_IV_kappa"/>
    <property type="match status" value="1"/>
</dbReference>
<keyword evidence="3 15" id="KW-0515">Mutator protein</keyword>
<name>A0A1G6QKY8_9BACT</name>